<organism evidence="1">
    <name type="scientific">Caudovirales sp. ctUJJ3</name>
    <dbReference type="NCBI Taxonomy" id="2826777"/>
    <lineage>
        <taxon>Viruses</taxon>
        <taxon>Duplodnaviria</taxon>
        <taxon>Heunggongvirae</taxon>
        <taxon>Uroviricota</taxon>
        <taxon>Caudoviricetes</taxon>
    </lineage>
</organism>
<reference evidence="1" key="1">
    <citation type="journal article" date="2021" name="Proc. Natl. Acad. Sci. U.S.A.">
        <title>A Catalog of Tens of Thousands of Viruses from Human Metagenomes Reveals Hidden Associations with Chronic Diseases.</title>
        <authorList>
            <person name="Tisza M.J."/>
            <person name="Buck C.B."/>
        </authorList>
    </citation>
    <scope>NUCLEOTIDE SEQUENCE</scope>
    <source>
        <strain evidence="1">CtUJJ3</strain>
    </source>
</reference>
<protein>
    <submittedName>
        <fullName evidence="1">Uncharacterized protein</fullName>
    </submittedName>
</protein>
<name>A0A8S5NEC0_9CAUD</name>
<accession>A0A8S5NEC0</accession>
<evidence type="ECO:0000313" key="1">
    <source>
        <dbReference type="EMBL" id="DAD93173.1"/>
    </source>
</evidence>
<sequence>MSPGYYRKLLLREWEKLAGNFLKQNNSKQNKGTSFMRGTFFLYSKSDRREGKSMNNMEQAMRKAVAALTGKKEPEVPAGSMEQICEFLAEHYKAPSGPAFTQVQAPAAAAGETPTKAEYDALVQKLKDAGIFK</sequence>
<proteinExistence type="predicted"/>
<dbReference type="EMBL" id="BK015154">
    <property type="protein sequence ID" value="DAD93173.1"/>
    <property type="molecule type" value="Genomic_DNA"/>
</dbReference>